<dbReference type="GO" id="GO:0006508">
    <property type="term" value="P:proteolysis"/>
    <property type="evidence" value="ECO:0007669"/>
    <property type="project" value="UniProtKB-KW"/>
</dbReference>
<feature type="domain" description="MPN" evidence="6">
    <location>
        <begin position="1"/>
        <end position="64"/>
    </location>
</feature>
<dbReference type="PANTHER" id="PTHR30471">
    <property type="entry name" value="DNA REPAIR PROTEIN RADC"/>
    <property type="match status" value="1"/>
</dbReference>
<keyword evidence="4" id="KW-0862">Zinc</keyword>
<dbReference type="STRING" id="1817893.AUJ66_02880"/>
<dbReference type="InterPro" id="IPR037518">
    <property type="entry name" value="MPN"/>
</dbReference>
<dbReference type="InterPro" id="IPR025657">
    <property type="entry name" value="RadC_JAB"/>
</dbReference>
<evidence type="ECO:0000313" key="7">
    <source>
        <dbReference type="EMBL" id="OIN97533.1"/>
    </source>
</evidence>
<sequence length="66" mass="7613">MTQNFASGLICIHNHPFGDATPSKEDESFTSALKEFCKLMGIKFLDHIIFGKEGFYSFNKRMTRDY</sequence>
<dbReference type="Proteomes" id="UP000182278">
    <property type="component" value="Unassembled WGS sequence"/>
</dbReference>
<dbReference type="Gene3D" id="3.40.140.10">
    <property type="entry name" value="Cytidine Deaminase, domain 2"/>
    <property type="match status" value="1"/>
</dbReference>
<organism evidence="7 8">
    <name type="scientific">Candidatus Desantisbacteria bacterium CG1_02_38_46</name>
    <dbReference type="NCBI Taxonomy" id="1817893"/>
    <lineage>
        <taxon>Bacteria</taxon>
        <taxon>Candidatus Desantisiibacteriota</taxon>
    </lineage>
</organism>
<dbReference type="GO" id="GO:0046872">
    <property type="term" value="F:metal ion binding"/>
    <property type="evidence" value="ECO:0007669"/>
    <property type="project" value="UniProtKB-KW"/>
</dbReference>
<comment type="caution">
    <text evidence="7">The sequence shown here is derived from an EMBL/GenBank/DDBJ whole genome shotgun (WGS) entry which is preliminary data.</text>
</comment>
<evidence type="ECO:0000256" key="5">
    <source>
        <dbReference type="ARBA" id="ARBA00023049"/>
    </source>
</evidence>
<dbReference type="PROSITE" id="PS50249">
    <property type="entry name" value="MPN"/>
    <property type="match status" value="1"/>
</dbReference>
<dbReference type="InterPro" id="IPR001405">
    <property type="entry name" value="UPF0758"/>
</dbReference>
<proteinExistence type="predicted"/>
<dbReference type="GO" id="GO:0008237">
    <property type="term" value="F:metallopeptidase activity"/>
    <property type="evidence" value="ECO:0007669"/>
    <property type="project" value="UniProtKB-KW"/>
</dbReference>
<gene>
    <name evidence="7" type="ORF">AUJ66_02880</name>
</gene>
<evidence type="ECO:0000259" key="6">
    <source>
        <dbReference type="PROSITE" id="PS50249"/>
    </source>
</evidence>
<dbReference type="Pfam" id="PF04002">
    <property type="entry name" value="RadC"/>
    <property type="match status" value="1"/>
</dbReference>
<keyword evidence="5" id="KW-0482">Metalloprotease</keyword>
<evidence type="ECO:0000256" key="1">
    <source>
        <dbReference type="ARBA" id="ARBA00022670"/>
    </source>
</evidence>
<reference evidence="7 8" key="1">
    <citation type="journal article" date="2016" name="Environ. Microbiol.">
        <title>Genomic resolution of a cold subsurface aquifer community provides metabolic insights for novel microbes adapted to high CO concentrations.</title>
        <authorList>
            <person name="Probst A.J."/>
            <person name="Castelle C.J."/>
            <person name="Singh A."/>
            <person name="Brown C.T."/>
            <person name="Anantharaman K."/>
            <person name="Sharon I."/>
            <person name="Hug L.A."/>
            <person name="Burstein D."/>
            <person name="Emerson J.B."/>
            <person name="Thomas B.C."/>
            <person name="Banfield J.F."/>
        </authorList>
    </citation>
    <scope>NUCLEOTIDE SEQUENCE [LARGE SCALE GENOMIC DNA]</scope>
    <source>
        <strain evidence="7">CG1_02_38_46</strain>
    </source>
</reference>
<evidence type="ECO:0000256" key="4">
    <source>
        <dbReference type="ARBA" id="ARBA00022833"/>
    </source>
</evidence>
<evidence type="ECO:0000256" key="3">
    <source>
        <dbReference type="ARBA" id="ARBA00022801"/>
    </source>
</evidence>
<protein>
    <recommendedName>
        <fullName evidence="6">MPN domain-containing protein</fullName>
    </recommendedName>
</protein>
<dbReference type="AlphaFoldDB" id="A0A1J4SGW4"/>
<name>A0A1J4SGW4_9BACT</name>
<dbReference type="PANTHER" id="PTHR30471:SF3">
    <property type="entry name" value="UPF0758 PROTEIN YEES-RELATED"/>
    <property type="match status" value="1"/>
</dbReference>
<keyword evidence="3" id="KW-0378">Hydrolase</keyword>
<keyword evidence="1" id="KW-0645">Protease</keyword>
<evidence type="ECO:0000256" key="2">
    <source>
        <dbReference type="ARBA" id="ARBA00022723"/>
    </source>
</evidence>
<dbReference type="EMBL" id="MNUO01000045">
    <property type="protein sequence ID" value="OIN97533.1"/>
    <property type="molecule type" value="Genomic_DNA"/>
</dbReference>
<evidence type="ECO:0000313" key="8">
    <source>
        <dbReference type="Proteomes" id="UP000182278"/>
    </source>
</evidence>
<keyword evidence="2" id="KW-0479">Metal-binding</keyword>
<accession>A0A1J4SGW4</accession>